<dbReference type="RefSeq" id="WP_373655511.1">
    <property type="nucleotide sequence ID" value="NZ_JBGUAW010000004.1"/>
</dbReference>
<name>A0ABV4TWE6_9GAMM</name>
<evidence type="ECO:0000259" key="9">
    <source>
        <dbReference type="PROSITE" id="PS51987"/>
    </source>
</evidence>
<dbReference type="PROSITE" id="PS51987">
    <property type="entry name" value="GS_CATALYTIC"/>
    <property type="match status" value="1"/>
</dbReference>
<evidence type="ECO:0000256" key="3">
    <source>
        <dbReference type="ARBA" id="ARBA00022741"/>
    </source>
</evidence>
<evidence type="ECO:0000313" key="11">
    <source>
        <dbReference type="Proteomes" id="UP001575181"/>
    </source>
</evidence>
<feature type="domain" description="GS beta-grasp" evidence="8">
    <location>
        <begin position="13"/>
        <end position="96"/>
    </location>
</feature>
<organism evidence="10 11">
    <name type="scientific">Thiohalorhabdus methylotrophus</name>
    <dbReference type="NCBI Taxonomy" id="3242694"/>
    <lineage>
        <taxon>Bacteria</taxon>
        <taxon>Pseudomonadati</taxon>
        <taxon>Pseudomonadota</taxon>
        <taxon>Gammaproteobacteria</taxon>
        <taxon>Thiohalorhabdales</taxon>
        <taxon>Thiohalorhabdaceae</taxon>
        <taxon>Thiohalorhabdus</taxon>
    </lineage>
</organism>
<dbReference type="SUPFAM" id="SSF54368">
    <property type="entry name" value="Glutamine synthetase, N-terminal domain"/>
    <property type="match status" value="1"/>
</dbReference>
<dbReference type="Proteomes" id="UP001575181">
    <property type="component" value="Unassembled WGS sequence"/>
</dbReference>
<evidence type="ECO:0000256" key="7">
    <source>
        <dbReference type="RuleBase" id="RU000384"/>
    </source>
</evidence>
<dbReference type="PROSITE" id="PS51986">
    <property type="entry name" value="GS_BETA_GRASP"/>
    <property type="match status" value="1"/>
</dbReference>
<dbReference type="PANTHER" id="PTHR43785">
    <property type="entry name" value="GAMMA-GLUTAMYLPUTRESCINE SYNTHETASE"/>
    <property type="match status" value="1"/>
</dbReference>
<evidence type="ECO:0000256" key="4">
    <source>
        <dbReference type="ARBA" id="ARBA00022840"/>
    </source>
</evidence>
<evidence type="ECO:0000256" key="6">
    <source>
        <dbReference type="PROSITE-ProRule" id="PRU01330"/>
    </source>
</evidence>
<dbReference type="SUPFAM" id="SSF55931">
    <property type="entry name" value="Glutamine synthetase/guanido kinase"/>
    <property type="match status" value="1"/>
</dbReference>
<accession>A0ABV4TWE6</accession>
<keyword evidence="5" id="KW-0460">Magnesium</keyword>
<dbReference type="NCBIfam" id="TIGR03105">
    <property type="entry name" value="gln_synth_III"/>
    <property type="match status" value="1"/>
</dbReference>
<dbReference type="SMART" id="SM01230">
    <property type="entry name" value="Gln-synt_C"/>
    <property type="match status" value="1"/>
</dbReference>
<dbReference type="Pfam" id="PF00120">
    <property type="entry name" value="Gln-synt_C"/>
    <property type="match status" value="1"/>
</dbReference>
<keyword evidence="3" id="KW-0547">Nucleotide-binding</keyword>
<dbReference type="InterPro" id="IPR008147">
    <property type="entry name" value="Gln_synt_N"/>
</dbReference>
<comment type="cofactor">
    <cofactor evidence="1">
        <name>Mg(2+)</name>
        <dbReference type="ChEBI" id="CHEBI:18420"/>
    </cofactor>
</comment>
<dbReference type="InterPro" id="IPR027303">
    <property type="entry name" value="Gln_synth_gly_rich_site"/>
</dbReference>
<evidence type="ECO:0000256" key="5">
    <source>
        <dbReference type="ARBA" id="ARBA00022842"/>
    </source>
</evidence>
<dbReference type="EMBL" id="JBGUAW010000004">
    <property type="protein sequence ID" value="MFA9460415.1"/>
    <property type="molecule type" value="Genomic_DNA"/>
</dbReference>
<dbReference type="InterPro" id="IPR014746">
    <property type="entry name" value="Gln_synth/guanido_kin_cat_dom"/>
</dbReference>
<evidence type="ECO:0000256" key="2">
    <source>
        <dbReference type="ARBA" id="ARBA00022598"/>
    </source>
</evidence>
<keyword evidence="2 10" id="KW-0436">Ligase</keyword>
<sequence>MSVEQARAFLREHGVRNVLAQFVDIHGAPKTKSVPIAHLEDVITNGAGFAGFAAWGLGMEPQDPDFEAIGDLSTLCLLPWQPGYARIICSGHVQGRPWPYDTRNILQTQLKRLHDRGMDLNTGIEPEFMLLRRTEDGGVAPADPTDQLMKPCYDYRSLSRNREFLDRFVDAMEAVGIDVVQADHEDGNGQFEVNTMYADALESADRLVFIKMAVTEIAHELGMIGTFMPKPMTDRTGNGLHFHLSLCDERGTNLFEDTGDERGMDLSRMAYNFLGGLMHHAPALCALSAPTVNSYKRLVIGQSLSGAPWAPAYVSFGADNRSAMVRVPGGRLENRIADGAANPYLVTAAHIVAGMDGVERELDPGDPQQLNFYNEKPADMEAKGIPTLPQNLSDAVDALEADTLFAEQLGQDFIREYINLKRQEWVEYHRQVSHWELDQYLQYP</sequence>
<feature type="domain" description="GS catalytic" evidence="9">
    <location>
        <begin position="102"/>
        <end position="444"/>
    </location>
</feature>
<protein>
    <submittedName>
        <fullName evidence="10">Type III glutamate--ammonia ligase</fullName>
        <ecNumber evidence="10">6.3.1.2</ecNumber>
    </submittedName>
</protein>
<evidence type="ECO:0000256" key="1">
    <source>
        <dbReference type="ARBA" id="ARBA00001946"/>
    </source>
</evidence>
<keyword evidence="11" id="KW-1185">Reference proteome</keyword>
<dbReference type="InterPro" id="IPR017536">
    <property type="entry name" value="Glutamine_synthetase_typeIII"/>
</dbReference>
<keyword evidence="4" id="KW-0067">ATP-binding</keyword>
<dbReference type="EC" id="6.3.1.2" evidence="10"/>
<reference evidence="10 11" key="1">
    <citation type="submission" date="2024-08" db="EMBL/GenBank/DDBJ databases">
        <title>Whole-genome sequencing of halo(alkali)philic microorganisms from hypersaline lakes.</title>
        <authorList>
            <person name="Sorokin D.Y."/>
            <person name="Merkel A.Y."/>
            <person name="Messina E."/>
            <person name="Yakimov M."/>
        </authorList>
    </citation>
    <scope>NUCLEOTIDE SEQUENCE [LARGE SCALE GENOMIC DNA]</scope>
    <source>
        <strain evidence="10 11">Cl-TMA</strain>
    </source>
</reference>
<evidence type="ECO:0000259" key="8">
    <source>
        <dbReference type="PROSITE" id="PS51986"/>
    </source>
</evidence>
<dbReference type="GO" id="GO:0004356">
    <property type="term" value="F:glutamine synthetase activity"/>
    <property type="evidence" value="ECO:0007669"/>
    <property type="project" value="UniProtKB-EC"/>
</dbReference>
<dbReference type="InterPro" id="IPR008146">
    <property type="entry name" value="Gln_synth_cat_dom"/>
</dbReference>
<proteinExistence type="inferred from homology"/>
<dbReference type="Gene3D" id="3.10.20.70">
    <property type="entry name" value="Glutamine synthetase, N-terminal domain"/>
    <property type="match status" value="1"/>
</dbReference>
<comment type="similarity">
    <text evidence="6 7">Belongs to the glutamine synthetase family.</text>
</comment>
<dbReference type="PANTHER" id="PTHR43785:SF14">
    <property type="entry name" value="GLUTAMINE SYNTHETASE"/>
    <property type="match status" value="1"/>
</dbReference>
<comment type="caution">
    <text evidence="10">The sequence shown here is derived from an EMBL/GenBank/DDBJ whole genome shotgun (WGS) entry which is preliminary data.</text>
</comment>
<dbReference type="Gene3D" id="3.30.590.10">
    <property type="entry name" value="Glutamine synthetase/guanido kinase, catalytic domain"/>
    <property type="match status" value="1"/>
</dbReference>
<evidence type="ECO:0000313" key="10">
    <source>
        <dbReference type="EMBL" id="MFA9460415.1"/>
    </source>
</evidence>
<dbReference type="PROSITE" id="PS00181">
    <property type="entry name" value="GLNA_ATP"/>
    <property type="match status" value="1"/>
</dbReference>
<gene>
    <name evidence="10" type="primary">glnT</name>
    <name evidence="10" type="ORF">ACERLL_06185</name>
</gene>
<dbReference type="InterPro" id="IPR036651">
    <property type="entry name" value="Gln_synt_N_sf"/>
</dbReference>